<dbReference type="Proteomes" id="UP001187734">
    <property type="component" value="Unassembled WGS sequence"/>
</dbReference>
<dbReference type="EMBL" id="ONZP01000058">
    <property type="protein sequence ID" value="SPJ72383.1"/>
    <property type="molecule type" value="Genomic_DNA"/>
</dbReference>
<accession>A0AAE8M1W6</accession>
<feature type="region of interest" description="Disordered" evidence="1">
    <location>
        <begin position="112"/>
        <end position="253"/>
    </location>
</feature>
<sequence length="405" mass="43871">MSSLSKLIQLWNNNRFVPGGQTVSNSLPSDNETKRERFTKLHHDRTIVRDIRDGIAILGHAVDGLEKTQEFNRDPSAFKGNTREVLMSDDFLMVAHVLRLIFPEGMMSELRPRKRGRDEVDDDDNNNNHEEGGTRKYRPLLTPKGPSQLVPRTKQGPYTGGLFKSTRPEQPGGGLFKSTRPEQPGGGLFKITKPDQPGGGLFKSTKPEQPGGGLFKTGIALSFSDLKTDEQPGHQTSSASGSDPTLSSGVSFKSKTPISTGLSSFQPGFSSLGFGSSGIGSSDKPLSTGGLSSFQPGFSSLGFGSSGISSSDKLEEPKPERQDNYTGSLGSKETYEPAQFLTEPSFSGLKLTNEDKSPALARLGEPHAQISKRGHEEELEVAVKARKGGNQERFKLETPQDLISF</sequence>
<keyword evidence="3" id="KW-1185">Reference proteome</keyword>
<proteinExistence type="predicted"/>
<evidence type="ECO:0000313" key="3">
    <source>
        <dbReference type="Proteomes" id="UP001187734"/>
    </source>
</evidence>
<feature type="compositionally biased region" description="Polar residues" evidence="1">
    <location>
        <begin position="233"/>
        <end position="253"/>
    </location>
</feature>
<evidence type="ECO:0000256" key="1">
    <source>
        <dbReference type="SAM" id="MobiDB-lite"/>
    </source>
</evidence>
<name>A0AAE8M1W6_9HYPO</name>
<protein>
    <submittedName>
        <fullName evidence="2">Uncharacterized protein</fullName>
    </submittedName>
</protein>
<feature type="region of interest" description="Disordered" evidence="1">
    <location>
        <begin position="304"/>
        <end position="337"/>
    </location>
</feature>
<organism evidence="2 3">
    <name type="scientific">Fusarium torulosum</name>
    <dbReference type="NCBI Taxonomy" id="33205"/>
    <lineage>
        <taxon>Eukaryota</taxon>
        <taxon>Fungi</taxon>
        <taxon>Dikarya</taxon>
        <taxon>Ascomycota</taxon>
        <taxon>Pezizomycotina</taxon>
        <taxon>Sordariomycetes</taxon>
        <taxon>Hypocreomycetidae</taxon>
        <taxon>Hypocreales</taxon>
        <taxon>Nectriaceae</taxon>
        <taxon>Fusarium</taxon>
    </lineage>
</organism>
<evidence type="ECO:0000313" key="2">
    <source>
        <dbReference type="EMBL" id="SPJ72383.1"/>
    </source>
</evidence>
<gene>
    <name evidence="2" type="ORF">FTOL_02111</name>
</gene>
<comment type="caution">
    <text evidence="2">The sequence shown here is derived from an EMBL/GenBank/DDBJ whole genome shotgun (WGS) entry which is preliminary data.</text>
</comment>
<feature type="compositionally biased region" description="Basic and acidic residues" evidence="1">
    <location>
        <begin position="312"/>
        <end position="323"/>
    </location>
</feature>
<dbReference type="AlphaFoldDB" id="A0AAE8M1W6"/>
<reference evidence="2" key="1">
    <citation type="submission" date="2018-03" db="EMBL/GenBank/DDBJ databases">
        <authorList>
            <person name="Guldener U."/>
        </authorList>
    </citation>
    <scope>NUCLEOTIDE SEQUENCE</scope>
</reference>